<name>A0A2R8A9Q8_9RHOB</name>
<evidence type="ECO:0000313" key="3">
    <source>
        <dbReference type="Proteomes" id="UP000244932"/>
    </source>
</evidence>
<dbReference type="PANTHER" id="PTHR36837:SF2">
    <property type="entry name" value="POLY(3-HYDROXYALKANOATE) POLYMERASE SUBUNIT PHAC"/>
    <property type="match status" value="1"/>
</dbReference>
<evidence type="ECO:0000313" key="2">
    <source>
        <dbReference type="EMBL" id="SPF28810.1"/>
    </source>
</evidence>
<dbReference type="GO" id="GO:0016746">
    <property type="term" value="F:acyltransferase activity"/>
    <property type="evidence" value="ECO:0007669"/>
    <property type="project" value="UniProtKB-KW"/>
</dbReference>
<dbReference type="EC" id="2.3.1.-" evidence="2"/>
<gene>
    <name evidence="2" type="primary">phaC_1</name>
    <name evidence="2" type="ORF">POI8812_01113</name>
</gene>
<sequence length="389" mass="41174">MSGLVSSHRSGPSPLPLHLAQAAALVQQAITCAPADPTAPDPALIAAAGAEQLAAMLKGIEIWRAHPYQREDGAAPVLWSDGSTRLLDFGEHGAPVVLVLPSLINRADILDLMPECSFLKQLADQGVRPLLLDWGIPGTAEQPFGLSDYADLRLRPALAIARVLNGGPIPVLGYCMGGAFAVAAATRLSHDICALVTMGTPWNCQNNIWVAQTAASVLSQNTALLRQGLRGITQTLGSVPHELLQAAFVSLDPGLALRKFSAFSTLDPESLEAKRFVAVEDWLNAPVNLPGPVAEALLIDWQLSNTLASAEWEVLGGPVDPTRITCPTLSICATDDRIAPSANAEALPKQISGAEVVRPQTGHVGMIIGRNSHRDVIRPIARFLHAHAT</sequence>
<dbReference type="InterPro" id="IPR029058">
    <property type="entry name" value="AB_hydrolase_fold"/>
</dbReference>
<dbReference type="SUPFAM" id="SSF53474">
    <property type="entry name" value="alpha/beta-Hydrolases"/>
    <property type="match status" value="1"/>
</dbReference>
<reference evidence="2 3" key="1">
    <citation type="submission" date="2018-03" db="EMBL/GenBank/DDBJ databases">
        <authorList>
            <person name="Keele B.F."/>
        </authorList>
    </citation>
    <scope>NUCLEOTIDE SEQUENCE [LARGE SCALE GENOMIC DNA]</scope>
    <source>
        <strain evidence="2 3">CeCT 8812</strain>
    </source>
</reference>
<accession>A0A2R8A9Q8</accession>
<protein>
    <submittedName>
        <fullName evidence="2">Poly(3-hydroxyalkanoate) polymerase subunit PhaC</fullName>
        <ecNumber evidence="2">2.3.1.-</ecNumber>
    </submittedName>
</protein>
<proteinExistence type="predicted"/>
<dbReference type="Gene3D" id="3.40.50.1820">
    <property type="entry name" value="alpha/beta hydrolase"/>
    <property type="match status" value="1"/>
</dbReference>
<dbReference type="InterPro" id="IPR051321">
    <property type="entry name" value="PHA/PHB_synthase"/>
</dbReference>
<dbReference type="EMBL" id="OMKW01000002">
    <property type="protein sequence ID" value="SPF28810.1"/>
    <property type="molecule type" value="Genomic_DNA"/>
</dbReference>
<dbReference type="InterPro" id="IPR000073">
    <property type="entry name" value="AB_hydrolase_1"/>
</dbReference>
<dbReference type="OrthoDB" id="9767934at2"/>
<organism evidence="2 3">
    <name type="scientific">Pontivivens insulae</name>
    <dbReference type="NCBI Taxonomy" id="1639689"/>
    <lineage>
        <taxon>Bacteria</taxon>
        <taxon>Pseudomonadati</taxon>
        <taxon>Pseudomonadota</taxon>
        <taxon>Alphaproteobacteria</taxon>
        <taxon>Rhodobacterales</taxon>
        <taxon>Paracoccaceae</taxon>
        <taxon>Pontivivens</taxon>
    </lineage>
</organism>
<keyword evidence="2" id="KW-0808">Transferase</keyword>
<keyword evidence="2" id="KW-0012">Acyltransferase</keyword>
<keyword evidence="3" id="KW-1185">Reference proteome</keyword>
<dbReference type="PANTHER" id="PTHR36837">
    <property type="entry name" value="POLY(3-HYDROXYALKANOATE) POLYMERASE SUBUNIT PHAC"/>
    <property type="match status" value="1"/>
</dbReference>
<dbReference type="AlphaFoldDB" id="A0A2R8A9Q8"/>
<dbReference type="Proteomes" id="UP000244932">
    <property type="component" value="Unassembled WGS sequence"/>
</dbReference>
<dbReference type="Pfam" id="PF00561">
    <property type="entry name" value="Abhydrolase_1"/>
    <property type="match status" value="1"/>
</dbReference>
<evidence type="ECO:0000259" key="1">
    <source>
        <dbReference type="Pfam" id="PF00561"/>
    </source>
</evidence>
<feature type="domain" description="AB hydrolase-1" evidence="1">
    <location>
        <begin position="95"/>
        <end position="367"/>
    </location>
</feature>